<evidence type="ECO:0000313" key="2">
    <source>
        <dbReference type="Proteomes" id="UP000305792"/>
    </source>
</evidence>
<evidence type="ECO:0000313" key="1">
    <source>
        <dbReference type="EMBL" id="THV23536.1"/>
    </source>
</evidence>
<name>A0A4V4HMU7_9ACTN</name>
<comment type="caution">
    <text evidence="1">The sequence shown here is derived from an EMBL/GenBank/DDBJ whole genome shotgun (WGS) entry which is preliminary data.</text>
</comment>
<dbReference type="EMBL" id="STGX01000021">
    <property type="protein sequence ID" value="THV23536.1"/>
    <property type="molecule type" value="Genomic_DNA"/>
</dbReference>
<dbReference type="Proteomes" id="UP000305792">
    <property type="component" value="Unassembled WGS sequence"/>
</dbReference>
<accession>A0A4V4HMU7</accession>
<evidence type="ECO:0008006" key="3">
    <source>
        <dbReference type="Google" id="ProtNLM"/>
    </source>
</evidence>
<gene>
    <name evidence="1" type="ORF">E9998_22320</name>
</gene>
<dbReference type="RefSeq" id="WP_136531909.1">
    <property type="nucleotide sequence ID" value="NZ_STGX01000021.1"/>
</dbReference>
<dbReference type="AlphaFoldDB" id="A0A4V4HMU7"/>
<proteinExistence type="predicted"/>
<dbReference type="OrthoDB" id="5180306at2"/>
<keyword evidence="2" id="KW-1185">Reference proteome</keyword>
<organism evidence="1 2">
    <name type="scientific">Glycomyces paridis</name>
    <dbReference type="NCBI Taxonomy" id="2126555"/>
    <lineage>
        <taxon>Bacteria</taxon>
        <taxon>Bacillati</taxon>
        <taxon>Actinomycetota</taxon>
        <taxon>Actinomycetes</taxon>
        <taxon>Glycomycetales</taxon>
        <taxon>Glycomycetaceae</taxon>
        <taxon>Glycomyces</taxon>
    </lineage>
</organism>
<sequence>MGDGTYFDDAPQQSDFGTNADGTILNDPAAAVTKALENFPGYKQTIAGISYIEDTGPLIGKLFDGEATFDDLFTIVDTSLTLAVNIIETIELGMAAGELATGDPFGVLGTAVSTMTSIGLTFLLESLQPVQDLFGMITGNPGRIRVSRDMWEALATGLVPIGVQLVDGSNKLGAVWSDTGADAARLRMLEGNDVIQVAAALSSGVSGSLEFCASTFEKVQGYLVNRASDIAGALVSYIPWFWEGPKGWVQIILDFLPMIARIIIELVQIALHLARALGAILGLIQGAQVAAQLMNPYIDRMSTIA</sequence>
<protein>
    <recommendedName>
        <fullName evidence="3">WXG100 family type VII secretion target</fullName>
    </recommendedName>
</protein>
<reference evidence="1 2" key="1">
    <citation type="journal article" date="2018" name="Int. J. Syst. Evol. Microbiol.">
        <title>Glycomyces paridis sp. nov., isolated from the medicinal plant Paris polyphylla.</title>
        <authorList>
            <person name="Fang X.M."/>
            <person name="Bai J.L."/>
            <person name="Su J."/>
            <person name="Zhao L.L."/>
            <person name="Liu H.Y."/>
            <person name="Ma B.P."/>
            <person name="Zhang Y.Q."/>
            <person name="Yu L.Y."/>
        </authorList>
    </citation>
    <scope>NUCLEOTIDE SEQUENCE [LARGE SCALE GENOMIC DNA]</scope>
    <source>
        <strain evidence="1 2">CPCC 204357</strain>
    </source>
</reference>